<dbReference type="GeneID" id="37013200"/>
<accession>A0A316ULR9</accession>
<dbReference type="Proteomes" id="UP000245942">
    <property type="component" value="Unassembled WGS sequence"/>
</dbReference>
<evidence type="ECO:0000256" key="1">
    <source>
        <dbReference type="ARBA" id="ARBA00004127"/>
    </source>
</evidence>
<keyword evidence="5" id="KW-0375">Hydrogen ion transport</keyword>
<dbReference type="GO" id="GO:0007035">
    <property type="term" value="P:vacuolar acidification"/>
    <property type="evidence" value="ECO:0007669"/>
    <property type="project" value="TreeGrafter"/>
</dbReference>
<evidence type="ECO:0000256" key="9">
    <source>
        <dbReference type="SAM" id="Phobius"/>
    </source>
</evidence>
<evidence type="ECO:0000256" key="3">
    <source>
        <dbReference type="ARBA" id="ARBA00022448"/>
    </source>
</evidence>
<dbReference type="GO" id="GO:0046961">
    <property type="term" value="F:proton-transporting ATPase activity, rotational mechanism"/>
    <property type="evidence" value="ECO:0007669"/>
    <property type="project" value="InterPro"/>
</dbReference>
<evidence type="ECO:0000256" key="7">
    <source>
        <dbReference type="ARBA" id="ARBA00023065"/>
    </source>
</evidence>
<sequence>MSGWTVIWAGVAVGGASFGSWGLVRKGENQVLIRTSVILTMICCYLMWSIIYLAQLHPLIKPKRGDLRPE</sequence>
<evidence type="ECO:0000256" key="5">
    <source>
        <dbReference type="ARBA" id="ARBA00022781"/>
    </source>
</evidence>
<feature type="transmembrane region" description="Helical" evidence="9">
    <location>
        <begin position="6"/>
        <end position="24"/>
    </location>
</feature>
<keyword evidence="11" id="KW-1185">Reference proteome</keyword>
<keyword evidence="3" id="KW-0813">Transport</keyword>
<proteinExistence type="inferred from homology"/>
<reference evidence="10 11" key="1">
    <citation type="journal article" date="2018" name="Mol. Biol. Evol.">
        <title>Broad Genomic Sampling Reveals a Smut Pathogenic Ancestry of the Fungal Clade Ustilaginomycotina.</title>
        <authorList>
            <person name="Kijpornyongpan T."/>
            <person name="Mondo S.J."/>
            <person name="Barry K."/>
            <person name="Sandor L."/>
            <person name="Lee J."/>
            <person name="Lipzen A."/>
            <person name="Pangilinan J."/>
            <person name="LaButti K."/>
            <person name="Hainaut M."/>
            <person name="Henrissat B."/>
            <person name="Grigoriev I.V."/>
            <person name="Spatafora J.W."/>
            <person name="Aime M.C."/>
        </authorList>
    </citation>
    <scope>NUCLEOTIDE SEQUENCE [LARGE SCALE GENOMIC DNA]</scope>
    <source>
        <strain evidence="10 11">MCA 4718</strain>
    </source>
</reference>
<dbReference type="OrthoDB" id="1508846at2759"/>
<evidence type="ECO:0000256" key="8">
    <source>
        <dbReference type="ARBA" id="ARBA00023136"/>
    </source>
</evidence>
<feature type="transmembrane region" description="Helical" evidence="9">
    <location>
        <begin position="31"/>
        <end position="54"/>
    </location>
</feature>
<comment type="similarity">
    <text evidence="2">Belongs to the V-ATPase e1/e2 subunit family.</text>
</comment>
<keyword evidence="8 9" id="KW-0472">Membrane</keyword>
<evidence type="ECO:0000256" key="6">
    <source>
        <dbReference type="ARBA" id="ARBA00022989"/>
    </source>
</evidence>
<protein>
    <submittedName>
        <fullName evidence="10">Uncharacterized protein</fullName>
    </submittedName>
</protein>
<dbReference type="STRING" id="1684307.A0A316ULR9"/>
<organism evidence="10 11">
    <name type="scientific">Pseudomicrostroma glucosiphilum</name>
    <dbReference type="NCBI Taxonomy" id="1684307"/>
    <lineage>
        <taxon>Eukaryota</taxon>
        <taxon>Fungi</taxon>
        <taxon>Dikarya</taxon>
        <taxon>Basidiomycota</taxon>
        <taxon>Ustilaginomycotina</taxon>
        <taxon>Exobasidiomycetes</taxon>
        <taxon>Microstromatales</taxon>
        <taxon>Microstromatales incertae sedis</taxon>
        <taxon>Pseudomicrostroma</taxon>
    </lineage>
</organism>
<dbReference type="Pfam" id="PF05493">
    <property type="entry name" value="ATP_synt_H"/>
    <property type="match status" value="1"/>
</dbReference>
<comment type="subcellular location">
    <subcellularLocation>
        <location evidence="1">Endomembrane system</location>
        <topology evidence="1">Multi-pass membrane protein</topology>
    </subcellularLocation>
</comment>
<dbReference type="EMBL" id="KZ819321">
    <property type="protein sequence ID" value="PWN24145.1"/>
    <property type="molecule type" value="Genomic_DNA"/>
</dbReference>
<dbReference type="PANTHER" id="PTHR12263">
    <property type="entry name" value="VACUOLAR ATP SYNTHASE SUBUNIT H"/>
    <property type="match status" value="1"/>
</dbReference>
<keyword evidence="7" id="KW-0406">Ion transport</keyword>
<keyword evidence="6 9" id="KW-1133">Transmembrane helix</keyword>
<keyword evidence="4 9" id="KW-0812">Transmembrane</keyword>
<gene>
    <name evidence="10" type="ORF">BCV69DRAFT_280047</name>
</gene>
<evidence type="ECO:0000256" key="2">
    <source>
        <dbReference type="ARBA" id="ARBA00008328"/>
    </source>
</evidence>
<evidence type="ECO:0000313" key="10">
    <source>
        <dbReference type="EMBL" id="PWN24145.1"/>
    </source>
</evidence>
<dbReference type="RefSeq" id="XP_025351305.1">
    <property type="nucleotide sequence ID" value="XM_025491466.1"/>
</dbReference>
<dbReference type="PANTHER" id="PTHR12263:SF0">
    <property type="entry name" value="V-TYPE PROTON ATPASE SUBUNIT"/>
    <property type="match status" value="1"/>
</dbReference>
<dbReference type="GO" id="GO:0000220">
    <property type="term" value="C:vacuolar proton-transporting V-type ATPase, V0 domain"/>
    <property type="evidence" value="ECO:0007669"/>
    <property type="project" value="TreeGrafter"/>
</dbReference>
<evidence type="ECO:0000313" key="11">
    <source>
        <dbReference type="Proteomes" id="UP000245942"/>
    </source>
</evidence>
<evidence type="ECO:0000256" key="4">
    <source>
        <dbReference type="ARBA" id="ARBA00022692"/>
    </source>
</evidence>
<name>A0A316ULR9_9BASI</name>
<dbReference type="AlphaFoldDB" id="A0A316ULR9"/>
<dbReference type="InterPro" id="IPR008389">
    <property type="entry name" value="ATPase_V0-cplx_e1/e2_su"/>
</dbReference>
<dbReference type="GO" id="GO:0012505">
    <property type="term" value="C:endomembrane system"/>
    <property type="evidence" value="ECO:0007669"/>
    <property type="project" value="UniProtKB-SubCell"/>
</dbReference>